<accession>A0A2R7Y0P9</accession>
<sequence length="59" mass="6816">MCKRKRSKSLKGSTTHENDAVKSLFGLQIYLTGVKMLNIFKNVKVVITIYPIRRDRYGV</sequence>
<name>A0A2R7Y0P9_9ARCH</name>
<protein>
    <submittedName>
        <fullName evidence="1">Uncharacterized protein</fullName>
    </submittedName>
</protein>
<dbReference type="AlphaFoldDB" id="A0A2R7Y0P9"/>
<reference evidence="1 2" key="1">
    <citation type="submission" date="2017-04" db="EMBL/GenBank/DDBJ databases">
        <title>Draft Aigarchaeota genome from a New Zealand hot spring.</title>
        <authorList>
            <person name="Reysenbach A.-L."/>
            <person name="Donaho J.A."/>
            <person name="Gerhart J."/>
            <person name="Kelley J.F."/>
            <person name="Kouba K."/>
            <person name="Podar M."/>
            <person name="Stott M."/>
        </authorList>
    </citation>
    <scope>NUCLEOTIDE SEQUENCE [LARGE SCALE GENOMIC DNA]</scope>
    <source>
        <strain evidence="1">NZ13_MG1</strain>
    </source>
</reference>
<dbReference type="EMBL" id="NDWU01000026">
    <property type="protein sequence ID" value="PUA31105.1"/>
    <property type="molecule type" value="Genomic_DNA"/>
</dbReference>
<dbReference type="Proteomes" id="UP000244066">
    <property type="component" value="Unassembled WGS sequence"/>
</dbReference>
<organism evidence="1 2">
    <name type="scientific">Candidatus Terraquivivens tikiterensis</name>
    <dbReference type="NCBI Taxonomy" id="1980982"/>
    <lineage>
        <taxon>Archaea</taxon>
        <taxon>Nitrososphaerota</taxon>
        <taxon>Candidatus Wolframiiraptoraceae</taxon>
        <taxon>Candidatus Terraquivivens</taxon>
    </lineage>
</organism>
<proteinExistence type="predicted"/>
<evidence type="ECO:0000313" key="2">
    <source>
        <dbReference type="Proteomes" id="UP000244066"/>
    </source>
</evidence>
<comment type="caution">
    <text evidence="1">The sequence shown here is derived from an EMBL/GenBank/DDBJ whole genome shotgun (WGS) entry which is preliminary data.</text>
</comment>
<gene>
    <name evidence="1" type="ORF">B9J98_07660</name>
</gene>
<evidence type="ECO:0000313" key="1">
    <source>
        <dbReference type="EMBL" id="PUA31105.1"/>
    </source>
</evidence>